<keyword evidence="3" id="KW-1185">Reference proteome</keyword>
<proteinExistence type="predicted"/>
<dbReference type="EMBL" id="BAAAFD010000006">
    <property type="protein sequence ID" value="GAA0857387.1"/>
    <property type="molecule type" value="Genomic_DNA"/>
</dbReference>
<name>A0ABP3WZQ6_9ALTE</name>
<feature type="chain" id="PRO_5046928107" description="Solute-binding protein family 3/N-terminal domain-containing protein" evidence="1">
    <location>
        <begin position="26"/>
        <end position="248"/>
    </location>
</feature>
<evidence type="ECO:0000313" key="2">
    <source>
        <dbReference type="EMBL" id="GAA0857387.1"/>
    </source>
</evidence>
<protein>
    <recommendedName>
        <fullName evidence="4">Solute-binding protein family 3/N-terminal domain-containing protein</fullName>
    </recommendedName>
</protein>
<evidence type="ECO:0000256" key="1">
    <source>
        <dbReference type="SAM" id="SignalP"/>
    </source>
</evidence>
<dbReference type="Proteomes" id="UP001500359">
    <property type="component" value="Unassembled WGS sequence"/>
</dbReference>
<comment type="caution">
    <text evidence="2">The sequence shown here is derived from an EMBL/GenBank/DDBJ whole genome shotgun (WGS) entry which is preliminary data.</text>
</comment>
<dbReference type="RefSeq" id="WP_343860077.1">
    <property type="nucleotide sequence ID" value="NZ_BAAAFD010000006.1"/>
</dbReference>
<evidence type="ECO:0000313" key="3">
    <source>
        <dbReference type="Proteomes" id="UP001500359"/>
    </source>
</evidence>
<sequence length="248" mass="28386">MAYCQPNTFFLIVFFTFVSCPVAYGADDVSLAINEIPDILEESKPEGEYALLLFKLQQMSSFDLKPTFLPISRAGKMFDEHKVDCLFPSSLNVYGSKGEAIQSLALNTAHAYLISLKPFEMDALLMLQKPRYRIAYRRGNTYGGTLNRLEHHSLVAVNDDMQSFGLLRNGRVDHVLTYMPDALVLLKAEPETPFYYDRQRPFYSQNDSIVCHDKPELRRFIDELNMHILQLTESGELQTLLGEIRFVP</sequence>
<reference evidence="3" key="1">
    <citation type="journal article" date="2019" name="Int. J. Syst. Evol. Microbiol.">
        <title>The Global Catalogue of Microorganisms (GCM) 10K type strain sequencing project: providing services to taxonomists for standard genome sequencing and annotation.</title>
        <authorList>
            <consortium name="The Broad Institute Genomics Platform"/>
            <consortium name="The Broad Institute Genome Sequencing Center for Infectious Disease"/>
            <person name="Wu L."/>
            <person name="Ma J."/>
        </authorList>
    </citation>
    <scope>NUCLEOTIDE SEQUENCE [LARGE SCALE GENOMIC DNA]</scope>
    <source>
        <strain evidence="3">JCM 15896</strain>
    </source>
</reference>
<dbReference type="SUPFAM" id="SSF53850">
    <property type="entry name" value="Periplasmic binding protein-like II"/>
    <property type="match status" value="1"/>
</dbReference>
<accession>A0ABP3WZQ6</accession>
<keyword evidence="1" id="KW-0732">Signal</keyword>
<organism evidence="2 3">
    <name type="scientific">Aliiglaciecola litoralis</name>
    <dbReference type="NCBI Taxonomy" id="582857"/>
    <lineage>
        <taxon>Bacteria</taxon>
        <taxon>Pseudomonadati</taxon>
        <taxon>Pseudomonadota</taxon>
        <taxon>Gammaproteobacteria</taxon>
        <taxon>Alteromonadales</taxon>
        <taxon>Alteromonadaceae</taxon>
        <taxon>Aliiglaciecola</taxon>
    </lineage>
</organism>
<evidence type="ECO:0008006" key="4">
    <source>
        <dbReference type="Google" id="ProtNLM"/>
    </source>
</evidence>
<feature type="signal peptide" evidence="1">
    <location>
        <begin position="1"/>
        <end position="25"/>
    </location>
</feature>
<gene>
    <name evidence="2" type="ORF">GCM10009114_22980</name>
</gene>